<gene>
    <name evidence="2" type="ORF">Cvel_4738</name>
</gene>
<protein>
    <submittedName>
        <fullName evidence="2">Uncharacterized protein</fullName>
    </submittedName>
</protein>
<dbReference type="EMBL" id="CDMZ01001237">
    <property type="protein sequence ID" value="CEM29445.1"/>
    <property type="molecule type" value="Genomic_DNA"/>
</dbReference>
<organism evidence="2">
    <name type="scientific">Chromera velia CCMP2878</name>
    <dbReference type="NCBI Taxonomy" id="1169474"/>
    <lineage>
        <taxon>Eukaryota</taxon>
        <taxon>Sar</taxon>
        <taxon>Alveolata</taxon>
        <taxon>Colpodellida</taxon>
        <taxon>Chromeraceae</taxon>
        <taxon>Chromera</taxon>
    </lineage>
</organism>
<proteinExistence type="predicted"/>
<evidence type="ECO:0000256" key="1">
    <source>
        <dbReference type="SAM" id="MobiDB-lite"/>
    </source>
</evidence>
<sequence>MKATRAPYPWRCQLLLCRPPQVSEKSEEEDEGNSRPASLALPIVALPPPPVSEKSEEEDEGNSRPASLALPIVALPPPPVSEKSEEEDEGNSRPASLALPIVALPPPPVSEKSEEEDEGNSRPASLALPIVALPPPPVSEKSEEEDEGNSRPASLALPIVALPPPSVSEKSEEEDEECTSRPVSLAIAPSESDFPAYHASEEVDGSNRACSVASSDYSPKKHIGDHSGHWGGLHSMAERSTALPSDGKRLSVVSLPTRPLELSQELSLHESNMMGGDWCVLDAKPAPTKKKKKSLRPRSVKVHRPDIDSVLPPRTSPPGVGAPYLRTAFRGCRVTRSCGVMV</sequence>
<name>A0A0G4GI62_9ALVE</name>
<accession>A0A0G4GI62</accession>
<dbReference type="VEuPathDB" id="CryptoDB:Cvel_4738"/>
<reference evidence="2" key="1">
    <citation type="submission" date="2014-11" db="EMBL/GenBank/DDBJ databases">
        <authorList>
            <person name="Otto D Thomas"/>
            <person name="Naeem Raeece"/>
        </authorList>
    </citation>
    <scope>NUCLEOTIDE SEQUENCE</scope>
</reference>
<evidence type="ECO:0000313" key="2">
    <source>
        <dbReference type="EMBL" id="CEM29445.1"/>
    </source>
</evidence>
<feature type="region of interest" description="Disordered" evidence="1">
    <location>
        <begin position="19"/>
        <end position="205"/>
    </location>
</feature>
<dbReference type="AlphaFoldDB" id="A0A0G4GI62"/>